<keyword evidence="4 5" id="KW-0472">Membrane</keyword>
<organism evidence="6 7">
    <name type="scientific">Dictyobacter halimunensis</name>
    <dbReference type="NCBI Taxonomy" id="3026934"/>
    <lineage>
        <taxon>Bacteria</taxon>
        <taxon>Bacillati</taxon>
        <taxon>Chloroflexota</taxon>
        <taxon>Ktedonobacteria</taxon>
        <taxon>Ktedonobacterales</taxon>
        <taxon>Dictyobacteraceae</taxon>
        <taxon>Dictyobacter</taxon>
    </lineage>
</organism>
<evidence type="ECO:0000313" key="6">
    <source>
        <dbReference type="EMBL" id="GLV58766.1"/>
    </source>
</evidence>
<comment type="caution">
    <text evidence="6">The sequence shown here is derived from an EMBL/GenBank/DDBJ whole genome shotgun (WGS) entry which is preliminary data.</text>
</comment>
<dbReference type="EMBL" id="BSRI01000002">
    <property type="protein sequence ID" value="GLV58766.1"/>
    <property type="molecule type" value="Genomic_DNA"/>
</dbReference>
<sequence>MFFIGLIAQVILGLFFAPEGVIKWTHIGPSTARFEHFRYPHWFRYLTGVCEFLAGIGLLIGIWFPLLAVLAALLLCIIMLGALYSHRVRGKDPLSDLLPATVFLVLACIVLIAHVRYIPALIGGQ</sequence>
<evidence type="ECO:0000256" key="3">
    <source>
        <dbReference type="ARBA" id="ARBA00022989"/>
    </source>
</evidence>
<keyword evidence="2 5" id="KW-0812">Transmembrane</keyword>
<proteinExistence type="predicted"/>
<dbReference type="InterPro" id="IPR032808">
    <property type="entry name" value="DoxX"/>
</dbReference>
<evidence type="ECO:0000256" key="5">
    <source>
        <dbReference type="SAM" id="Phobius"/>
    </source>
</evidence>
<feature type="transmembrane region" description="Helical" evidence="5">
    <location>
        <begin position="66"/>
        <end position="85"/>
    </location>
</feature>
<comment type="subcellular location">
    <subcellularLocation>
        <location evidence="1">Membrane</location>
        <topology evidence="1">Multi-pass membrane protein</topology>
    </subcellularLocation>
</comment>
<feature type="transmembrane region" description="Helical" evidence="5">
    <location>
        <begin position="6"/>
        <end position="22"/>
    </location>
</feature>
<accession>A0ABQ6FY67</accession>
<protein>
    <recommendedName>
        <fullName evidence="8">DoxX family protein</fullName>
    </recommendedName>
</protein>
<dbReference type="Proteomes" id="UP001344906">
    <property type="component" value="Unassembled WGS sequence"/>
</dbReference>
<dbReference type="Pfam" id="PF13564">
    <property type="entry name" value="DoxX_2"/>
    <property type="match status" value="1"/>
</dbReference>
<keyword evidence="3 5" id="KW-1133">Transmembrane helix</keyword>
<keyword evidence="7" id="KW-1185">Reference proteome</keyword>
<reference evidence="6 7" key="1">
    <citation type="submission" date="2023-02" db="EMBL/GenBank/DDBJ databases">
        <title>Dictyobacter halimunensis sp. nov., a new member of the class Ktedonobacteria from forest soil in a geothermal area.</title>
        <authorList>
            <person name="Rachmania M.K."/>
            <person name="Ningsih F."/>
            <person name="Sakai Y."/>
            <person name="Yabe S."/>
            <person name="Yokota A."/>
            <person name="Sjamsuridzal W."/>
        </authorList>
    </citation>
    <scope>NUCLEOTIDE SEQUENCE [LARGE SCALE GENOMIC DNA]</scope>
    <source>
        <strain evidence="6 7">S3.2.2.5</strain>
    </source>
</reference>
<name>A0ABQ6FY67_9CHLR</name>
<feature type="transmembrane region" description="Helical" evidence="5">
    <location>
        <begin position="42"/>
        <end position="60"/>
    </location>
</feature>
<evidence type="ECO:0000256" key="2">
    <source>
        <dbReference type="ARBA" id="ARBA00022692"/>
    </source>
</evidence>
<dbReference type="RefSeq" id="WP_338255112.1">
    <property type="nucleotide sequence ID" value="NZ_BSRI01000002.1"/>
</dbReference>
<gene>
    <name evidence="6" type="primary">ydgD</name>
    <name evidence="6" type="ORF">KDH_55960</name>
</gene>
<evidence type="ECO:0000256" key="1">
    <source>
        <dbReference type="ARBA" id="ARBA00004141"/>
    </source>
</evidence>
<feature type="transmembrane region" description="Helical" evidence="5">
    <location>
        <begin position="97"/>
        <end position="118"/>
    </location>
</feature>
<evidence type="ECO:0000256" key="4">
    <source>
        <dbReference type="ARBA" id="ARBA00023136"/>
    </source>
</evidence>
<evidence type="ECO:0008006" key="8">
    <source>
        <dbReference type="Google" id="ProtNLM"/>
    </source>
</evidence>
<evidence type="ECO:0000313" key="7">
    <source>
        <dbReference type="Proteomes" id="UP001344906"/>
    </source>
</evidence>